<feature type="transmembrane region" description="Helical" evidence="1">
    <location>
        <begin position="59"/>
        <end position="80"/>
    </location>
</feature>
<reference evidence="2 3" key="1">
    <citation type="journal article" date="2016" name="Front. Microbiol.">
        <title>Fuerstia marisgermanicae gen. nov., sp. nov., an Unusual Member of the Phylum Planctomycetes from the German Wadden Sea.</title>
        <authorList>
            <person name="Kohn T."/>
            <person name="Heuer A."/>
            <person name="Jogler M."/>
            <person name="Vollmers J."/>
            <person name="Boedeker C."/>
            <person name="Bunk B."/>
            <person name="Rast P."/>
            <person name="Borchert D."/>
            <person name="Glockner I."/>
            <person name="Freese H.M."/>
            <person name="Klenk H.P."/>
            <person name="Overmann J."/>
            <person name="Kaster A.K."/>
            <person name="Rohde M."/>
            <person name="Wiegand S."/>
            <person name="Jogler C."/>
        </authorList>
    </citation>
    <scope>NUCLEOTIDE SEQUENCE [LARGE SCALE GENOMIC DNA]</scope>
    <source>
        <strain evidence="2 3">NH11</strain>
    </source>
</reference>
<feature type="transmembrane region" description="Helical" evidence="1">
    <location>
        <begin position="111"/>
        <end position="132"/>
    </location>
</feature>
<dbReference type="OrthoDB" id="9815400at2"/>
<dbReference type="Pfam" id="PF03729">
    <property type="entry name" value="DUF308"/>
    <property type="match status" value="1"/>
</dbReference>
<dbReference type="Proteomes" id="UP000187735">
    <property type="component" value="Chromosome"/>
</dbReference>
<feature type="transmembrane region" description="Helical" evidence="1">
    <location>
        <begin position="31"/>
        <end position="53"/>
    </location>
</feature>
<organism evidence="2 3">
    <name type="scientific">Fuerstiella marisgermanici</name>
    <dbReference type="NCBI Taxonomy" id="1891926"/>
    <lineage>
        <taxon>Bacteria</taxon>
        <taxon>Pseudomonadati</taxon>
        <taxon>Planctomycetota</taxon>
        <taxon>Planctomycetia</taxon>
        <taxon>Planctomycetales</taxon>
        <taxon>Planctomycetaceae</taxon>
        <taxon>Fuerstiella</taxon>
    </lineage>
</organism>
<dbReference type="KEGG" id="fmr:Fuma_01175"/>
<dbReference type="GO" id="GO:0005886">
    <property type="term" value="C:plasma membrane"/>
    <property type="evidence" value="ECO:0007669"/>
    <property type="project" value="TreeGrafter"/>
</dbReference>
<dbReference type="EMBL" id="CP017641">
    <property type="protein sequence ID" value="APZ91586.1"/>
    <property type="molecule type" value="Genomic_DNA"/>
</dbReference>
<dbReference type="RefSeq" id="WP_077023322.1">
    <property type="nucleotide sequence ID" value="NZ_CP017641.1"/>
</dbReference>
<accession>A0A1P8WC24</accession>
<protein>
    <submittedName>
        <fullName evidence="2">Acid-resistance membrane protein</fullName>
    </submittedName>
</protein>
<sequence>MSDEFGTLRDSVQDNLTGFTVHELQPLRKKWWCLVLLGVVLISCGIAAIGYPISSTVGAAVLLGIVLLIAGVSTTVGAFWVGKWSAFLLQLIIGIVYCVLGLAMAEAPLATSAGLTMLVAAFAVASGTLRIVASLALRFPQWGWVMLSGVITLLFGVVVFRHFPEASLVLIGIMLGVDMLLWGFAWVMLGWEVRNIPKDGELS</sequence>
<gene>
    <name evidence="2" type="ORF">Fuma_01175</name>
</gene>
<evidence type="ECO:0000256" key="1">
    <source>
        <dbReference type="SAM" id="Phobius"/>
    </source>
</evidence>
<dbReference type="STRING" id="1891926.Fuma_01175"/>
<evidence type="ECO:0000313" key="2">
    <source>
        <dbReference type="EMBL" id="APZ91586.1"/>
    </source>
</evidence>
<name>A0A1P8WC24_9PLAN</name>
<feature type="transmembrane region" description="Helical" evidence="1">
    <location>
        <begin position="144"/>
        <end position="163"/>
    </location>
</feature>
<dbReference type="InterPro" id="IPR005325">
    <property type="entry name" value="DUF308_memb"/>
</dbReference>
<keyword evidence="3" id="KW-1185">Reference proteome</keyword>
<dbReference type="PANTHER" id="PTHR34989">
    <property type="entry name" value="PROTEIN HDED"/>
    <property type="match status" value="1"/>
</dbReference>
<dbReference type="AlphaFoldDB" id="A0A1P8WC24"/>
<dbReference type="InterPro" id="IPR052712">
    <property type="entry name" value="Acid_resist_chaperone_HdeD"/>
</dbReference>
<evidence type="ECO:0000313" key="3">
    <source>
        <dbReference type="Proteomes" id="UP000187735"/>
    </source>
</evidence>
<keyword evidence="1" id="KW-0472">Membrane</keyword>
<feature type="transmembrane region" description="Helical" evidence="1">
    <location>
        <begin position="87"/>
        <end position="105"/>
    </location>
</feature>
<keyword evidence="1" id="KW-0812">Transmembrane</keyword>
<keyword evidence="1" id="KW-1133">Transmembrane helix</keyword>
<proteinExistence type="predicted"/>
<feature type="transmembrane region" description="Helical" evidence="1">
    <location>
        <begin position="169"/>
        <end position="189"/>
    </location>
</feature>
<dbReference type="PANTHER" id="PTHR34989:SF1">
    <property type="entry name" value="PROTEIN HDED"/>
    <property type="match status" value="1"/>
</dbReference>